<protein>
    <submittedName>
        <fullName evidence="7">MFS transporter</fullName>
    </submittedName>
</protein>
<accession>A0A4R5FXM2</accession>
<dbReference type="GO" id="GO:0005886">
    <property type="term" value="C:plasma membrane"/>
    <property type="evidence" value="ECO:0007669"/>
    <property type="project" value="UniProtKB-SubCell"/>
</dbReference>
<evidence type="ECO:0000313" key="7">
    <source>
        <dbReference type="EMBL" id="TDE59884.1"/>
    </source>
</evidence>
<dbReference type="RefSeq" id="WP_132627739.1">
    <property type="nucleotide sequence ID" value="NZ_SMLD01000002.1"/>
</dbReference>
<keyword evidence="3 6" id="KW-0812">Transmembrane</keyword>
<sequence>MRGHADFRRLWSGSAVSQVGSAVGMVALPVVAVTVLKVSAFEVALLSALTAITTALLAFPLGRHVEFRRKRPVMIAADVVRCACLASVPIAAWLGVLTFAQLCVVAVVNATCQIAFAAAAQAHLKALVSPERLIDANSRLESTRWLSISVGPSAAGALIGLLSAVGSLVVNAVSFLVSALAIRRLRAPEPDPPARAPRSSRRAELFGGWTFAWGQPALRPMLISWVTFAGASSMGASFATAVTQPLFILLGGLVATWAGTRAALFAAAALMCAAAPLLPRGPSRAGST</sequence>
<gene>
    <name evidence="7" type="ORF">E1295_01110</name>
</gene>
<evidence type="ECO:0000256" key="5">
    <source>
        <dbReference type="ARBA" id="ARBA00023136"/>
    </source>
</evidence>
<feature type="transmembrane region" description="Helical" evidence="6">
    <location>
        <begin position="12"/>
        <end position="32"/>
    </location>
</feature>
<proteinExistence type="predicted"/>
<dbReference type="SUPFAM" id="SSF103473">
    <property type="entry name" value="MFS general substrate transporter"/>
    <property type="match status" value="1"/>
</dbReference>
<dbReference type="EMBL" id="SMLD01000002">
    <property type="protein sequence ID" value="TDE59884.1"/>
    <property type="molecule type" value="Genomic_DNA"/>
</dbReference>
<comment type="subcellular location">
    <subcellularLocation>
        <location evidence="1">Cell membrane</location>
        <topology evidence="1">Multi-pass membrane protein</topology>
    </subcellularLocation>
</comment>
<feature type="transmembrane region" description="Helical" evidence="6">
    <location>
        <begin position="262"/>
        <end position="279"/>
    </location>
</feature>
<feature type="transmembrane region" description="Helical" evidence="6">
    <location>
        <begin position="38"/>
        <end position="61"/>
    </location>
</feature>
<reference evidence="7 8" key="1">
    <citation type="submission" date="2019-03" db="EMBL/GenBank/DDBJ databases">
        <title>Draft genome sequences of novel Actinobacteria.</title>
        <authorList>
            <person name="Sahin N."/>
            <person name="Ay H."/>
            <person name="Saygin H."/>
        </authorList>
    </citation>
    <scope>NUCLEOTIDE SEQUENCE [LARGE SCALE GENOMIC DNA]</scope>
    <source>
        <strain evidence="7 8">6K102</strain>
    </source>
</reference>
<name>A0A4R5FXM2_9ACTN</name>
<dbReference type="CDD" id="cd06173">
    <property type="entry name" value="MFS_MefA_like"/>
    <property type="match status" value="1"/>
</dbReference>
<comment type="caution">
    <text evidence="7">The sequence shown here is derived from an EMBL/GenBank/DDBJ whole genome shotgun (WGS) entry which is preliminary data.</text>
</comment>
<evidence type="ECO:0000256" key="1">
    <source>
        <dbReference type="ARBA" id="ARBA00004651"/>
    </source>
</evidence>
<keyword evidence="2" id="KW-1003">Cell membrane</keyword>
<evidence type="ECO:0000256" key="3">
    <source>
        <dbReference type="ARBA" id="ARBA00022692"/>
    </source>
</evidence>
<keyword evidence="8" id="KW-1185">Reference proteome</keyword>
<organism evidence="7 8">
    <name type="scientific">Nonomuraea mesophila</name>
    <dbReference type="NCBI Taxonomy" id="2530382"/>
    <lineage>
        <taxon>Bacteria</taxon>
        <taxon>Bacillati</taxon>
        <taxon>Actinomycetota</taxon>
        <taxon>Actinomycetes</taxon>
        <taxon>Streptosporangiales</taxon>
        <taxon>Streptosporangiaceae</taxon>
        <taxon>Nonomuraea</taxon>
    </lineage>
</organism>
<evidence type="ECO:0000256" key="6">
    <source>
        <dbReference type="SAM" id="Phobius"/>
    </source>
</evidence>
<evidence type="ECO:0000313" key="8">
    <source>
        <dbReference type="Proteomes" id="UP000295136"/>
    </source>
</evidence>
<evidence type="ECO:0000256" key="2">
    <source>
        <dbReference type="ARBA" id="ARBA00022475"/>
    </source>
</evidence>
<evidence type="ECO:0000256" key="4">
    <source>
        <dbReference type="ARBA" id="ARBA00022989"/>
    </source>
</evidence>
<dbReference type="AlphaFoldDB" id="A0A4R5FXM2"/>
<dbReference type="GO" id="GO:0022857">
    <property type="term" value="F:transmembrane transporter activity"/>
    <property type="evidence" value="ECO:0007669"/>
    <property type="project" value="InterPro"/>
</dbReference>
<keyword evidence="5 6" id="KW-0472">Membrane</keyword>
<dbReference type="PANTHER" id="PTHR23513:SF6">
    <property type="entry name" value="MAJOR FACILITATOR SUPERFAMILY ASSOCIATED DOMAIN-CONTAINING PROTEIN"/>
    <property type="match status" value="1"/>
</dbReference>
<dbReference type="PANTHER" id="PTHR23513">
    <property type="entry name" value="INTEGRAL MEMBRANE EFFLUX PROTEIN-RELATED"/>
    <property type="match status" value="1"/>
</dbReference>
<dbReference type="Gene3D" id="1.20.1250.20">
    <property type="entry name" value="MFS general substrate transporter like domains"/>
    <property type="match status" value="1"/>
</dbReference>
<dbReference type="Proteomes" id="UP000295136">
    <property type="component" value="Unassembled WGS sequence"/>
</dbReference>
<dbReference type="Pfam" id="PF07690">
    <property type="entry name" value="MFS_1"/>
    <property type="match status" value="1"/>
</dbReference>
<keyword evidence="4 6" id="KW-1133">Transmembrane helix</keyword>
<dbReference type="InterPro" id="IPR011701">
    <property type="entry name" value="MFS"/>
</dbReference>
<dbReference type="InterPro" id="IPR036259">
    <property type="entry name" value="MFS_trans_sf"/>
</dbReference>